<dbReference type="InterPro" id="IPR050932">
    <property type="entry name" value="TM2D1-3-like"/>
</dbReference>
<evidence type="ECO:0000313" key="12">
    <source>
        <dbReference type="EMBL" id="RGZ48937.1"/>
    </source>
</evidence>
<evidence type="ECO:0000313" key="21">
    <source>
        <dbReference type="Proteomes" id="UP000482671"/>
    </source>
</evidence>
<keyword evidence="2 5" id="KW-0812">Transmembrane</keyword>
<dbReference type="PANTHER" id="PTHR21016">
    <property type="entry name" value="BETA-AMYLOID BINDING PROTEIN-RELATED"/>
    <property type="match status" value="1"/>
</dbReference>
<dbReference type="EMBL" id="QSII01000035">
    <property type="protein sequence ID" value="RHC79832.1"/>
    <property type="molecule type" value="Genomic_DNA"/>
</dbReference>
<evidence type="ECO:0000313" key="15">
    <source>
        <dbReference type="Proteomes" id="UP000261088"/>
    </source>
</evidence>
<evidence type="ECO:0000313" key="17">
    <source>
        <dbReference type="Proteomes" id="UP000285173"/>
    </source>
</evidence>
<keyword evidence="3 5" id="KW-1133">Transmembrane helix</keyword>
<evidence type="ECO:0000313" key="18">
    <source>
        <dbReference type="Proteomes" id="UP000286260"/>
    </source>
</evidence>
<evidence type="ECO:0000259" key="6">
    <source>
        <dbReference type="Pfam" id="PF05154"/>
    </source>
</evidence>
<gene>
    <name evidence="7" type="ORF">CE91St3_37190</name>
    <name evidence="14" type="ORF">DW191_11500</name>
    <name evidence="13" type="ORF">DW828_18300</name>
    <name evidence="12" type="ORF">DW986_08285</name>
    <name evidence="11" type="ORF">DXB61_09915</name>
    <name evidence="8" type="ORF">GMD82_18280</name>
    <name evidence="9" type="ORF">GMD92_09095</name>
    <name evidence="10" type="ORF">GME02_18870</name>
</gene>
<dbReference type="EMBL" id="WNCN01000034">
    <property type="protein sequence ID" value="MTU41355.1"/>
    <property type="molecule type" value="Genomic_DNA"/>
</dbReference>
<dbReference type="EMBL" id="WNDA01000012">
    <property type="protein sequence ID" value="MTU69228.1"/>
    <property type="molecule type" value="Genomic_DNA"/>
</dbReference>
<comment type="caution">
    <text evidence="13">The sequence shown here is derived from an EMBL/GenBank/DDBJ whole genome shotgun (WGS) entry which is preliminary data.</text>
</comment>
<dbReference type="STRING" id="46503.ERS852463_01855"/>
<reference evidence="19 20" key="2">
    <citation type="journal article" date="2019" name="Nat. Med.">
        <title>A library of human gut bacterial isolates paired with longitudinal multiomics data enables mechanistic microbiome research.</title>
        <authorList>
            <person name="Poyet M."/>
            <person name="Groussin M."/>
            <person name="Gibbons S.M."/>
            <person name="Avila-Pacheco J."/>
            <person name="Jiang X."/>
            <person name="Kearney S.M."/>
            <person name="Perrotta A.R."/>
            <person name="Berdy B."/>
            <person name="Zhao S."/>
            <person name="Lieberman T.D."/>
            <person name="Swanson P.K."/>
            <person name="Smith M."/>
            <person name="Roesemann S."/>
            <person name="Alexander J.E."/>
            <person name="Rich S.A."/>
            <person name="Livny J."/>
            <person name="Vlamakis H."/>
            <person name="Clish C."/>
            <person name="Bullock K."/>
            <person name="Deik A."/>
            <person name="Scott J."/>
            <person name="Pierce K.A."/>
            <person name="Xavier R.J."/>
            <person name="Alm E.J."/>
        </authorList>
    </citation>
    <scope>NUCLEOTIDE SEQUENCE [LARGE SCALE GENOMIC DNA]</scope>
    <source>
        <strain evidence="10 21">BIOML-A11</strain>
        <strain evidence="9 20">BIOML-A16</strain>
        <strain evidence="8 19">BIOML-A29</strain>
    </source>
</reference>
<evidence type="ECO:0000313" key="8">
    <source>
        <dbReference type="EMBL" id="MTU41355.1"/>
    </source>
</evidence>
<evidence type="ECO:0000313" key="19">
    <source>
        <dbReference type="Proteomes" id="UP000434916"/>
    </source>
</evidence>
<feature type="domain" description="TM2" evidence="6">
    <location>
        <begin position="43"/>
        <end position="91"/>
    </location>
</feature>
<dbReference type="InterPro" id="IPR007829">
    <property type="entry name" value="TM2"/>
</dbReference>
<accession>A0A351DXD5</accession>
<reference evidence="7" key="3">
    <citation type="submission" date="2022-01" db="EMBL/GenBank/DDBJ databases">
        <title>Novel bile acid biosynthetic pathways are enriched in the microbiome of centenarians.</title>
        <authorList>
            <person name="Sato Y."/>
            <person name="Atarashi K."/>
            <person name="Plichta R.D."/>
            <person name="Arai Y."/>
            <person name="Sasajima S."/>
            <person name="Kearney M.S."/>
            <person name="Suda W."/>
            <person name="Takeshita K."/>
            <person name="Sasaki T."/>
            <person name="Okamoto S."/>
            <person name="Skelly N.A."/>
            <person name="Okamura Y."/>
            <person name="Vlamakis H."/>
            <person name="Li Y."/>
            <person name="Tanoue T."/>
            <person name="Takei H."/>
            <person name="Nittono H."/>
            <person name="Narushima S."/>
            <person name="Irie J."/>
            <person name="Itoh H."/>
            <person name="Moriya K."/>
            <person name="Sugiura Y."/>
            <person name="Suematsu M."/>
            <person name="Moritoki N."/>
            <person name="Shibata S."/>
            <person name="Littman R.D."/>
            <person name="Fischbach A.M."/>
            <person name="Uwamino Y."/>
            <person name="Inoue T."/>
            <person name="Honda A."/>
            <person name="Hattori M."/>
            <person name="Murai T."/>
            <person name="Xavier J.R."/>
            <person name="Hirose N."/>
            <person name="Honda K."/>
        </authorList>
    </citation>
    <scope>NUCLEOTIDE SEQUENCE</scope>
    <source>
        <strain evidence="7">CE91-St3</strain>
    </source>
</reference>
<dbReference type="EMBL" id="QSUP01000009">
    <property type="protein sequence ID" value="RGN51885.1"/>
    <property type="molecule type" value="Genomic_DNA"/>
</dbReference>
<dbReference type="Proteomes" id="UP000286260">
    <property type="component" value="Unassembled WGS sequence"/>
</dbReference>
<dbReference type="Proteomes" id="UP000448908">
    <property type="component" value="Unassembled WGS sequence"/>
</dbReference>
<dbReference type="Proteomes" id="UP001055114">
    <property type="component" value="Unassembled WGS sequence"/>
</dbReference>
<dbReference type="Proteomes" id="UP000261088">
    <property type="component" value="Unassembled WGS sequence"/>
</dbReference>
<dbReference type="Proteomes" id="UP000482671">
    <property type="component" value="Unassembled WGS sequence"/>
</dbReference>
<dbReference type="Proteomes" id="UP000283732">
    <property type="component" value="Unassembled WGS sequence"/>
</dbReference>
<dbReference type="EMBL" id="QRKC01000004">
    <property type="protein sequence ID" value="RHH77349.1"/>
    <property type="molecule type" value="Genomic_DNA"/>
</dbReference>
<reference evidence="15 16" key="1">
    <citation type="submission" date="2018-08" db="EMBL/GenBank/DDBJ databases">
        <title>A genome reference for cultivated species of the human gut microbiota.</title>
        <authorList>
            <person name="Zou Y."/>
            <person name="Xue W."/>
            <person name="Luo G."/>
        </authorList>
    </citation>
    <scope>NUCLEOTIDE SEQUENCE [LARGE SCALE GENOMIC DNA]</scope>
    <source>
        <strain evidence="14 16">AM16-50</strain>
        <strain evidence="13 18">AM34-17</strain>
        <strain evidence="12 17">AM50-15</strain>
        <strain evidence="11 15">OM05-11AA</strain>
    </source>
</reference>
<evidence type="ECO:0000313" key="11">
    <source>
        <dbReference type="EMBL" id="RGN51885.1"/>
    </source>
</evidence>
<sequence>MEADKVDKFLLANESKFPDYEIPIHRLLDLPPEKEAILAKNHFKSPICMLSVSCFLGYFGLDRFLIGDWGKGIIKLLTGGGLGIWYIIDWFLIVRATKRKNMERLEEIINHP</sequence>
<dbReference type="Proteomes" id="UP000434916">
    <property type="component" value="Unassembled WGS sequence"/>
</dbReference>
<dbReference type="AlphaFoldDB" id="A0A351DXD5"/>
<protein>
    <submittedName>
        <fullName evidence="8">NINE protein</fullName>
    </submittedName>
    <submittedName>
        <fullName evidence="13">TM2 domain-containing protein</fullName>
    </submittedName>
</protein>
<dbReference type="Pfam" id="PF05154">
    <property type="entry name" value="TM2"/>
    <property type="match status" value="1"/>
</dbReference>
<name>A0A351DXD5_9BACT</name>
<dbReference type="EMBL" id="BQNZ01000004">
    <property type="protein sequence ID" value="GKH73856.1"/>
    <property type="molecule type" value="Genomic_DNA"/>
</dbReference>
<evidence type="ECO:0000313" key="14">
    <source>
        <dbReference type="EMBL" id="RHH77349.1"/>
    </source>
</evidence>
<dbReference type="PANTHER" id="PTHR21016:SF25">
    <property type="entry name" value="TM2 DOMAIN-CONTAINING PROTEIN DDB_G0277895-RELATED"/>
    <property type="match status" value="1"/>
</dbReference>
<evidence type="ECO:0000313" key="16">
    <source>
        <dbReference type="Proteomes" id="UP000283732"/>
    </source>
</evidence>
<dbReference type="RefSeq" id="WP_005640883.1">
    <property type="nucleotide sequence ID" value="NZ_BAABYG010000001.1"/>
</dbReference>
<dbReference type="OrthoDB" id="9816361at2"/>
<evidence type="ECO:0000256" key="4">
    <source>
        <dbReference type="ARBA" id="ARBA00023136"/>
    </source>
</evidence>
<comment type="subcellular location">
    <subcellularLocation>
        <location evidence="1">Membrane</location>
        <topology evidence="1">Multi-pass membrane protein</topology>
    </subcellularLocation>
</comment>
<dbReference type="EMBL" id="WNDD01000029">
    <property type="protein sequence ID" value="MTV03660.1"/>
    <property type="molecule type" value="Genomic_DNA"/>
</dbReference>
<proteinExistence type="predicted"/>
<evidence type="ECO:0000256" key="5">
    <source>
        <dbReference type="SAM" id="Phobius"/>
    </source>
</evidence>
<evidence type="ECO:0000313" key="10">
    <source>
        <dbReference type="EMBL" id="MTV03660.1"/>
    </source>
</evidence>
<evidence type="ECO:0000313" key="20">
    <source>
        <dbReference type="Proteomes" id="UP000448908"/>
    </source>
</evidence>
<organism evidence="13 18">
    <name type="scientific">Parabacteroides merdae</name>
    <dbReference type="NCBI Taxonomy" id="46503"/>
    <lineage>
        <taxon>Bacteria</taxon>
        <taxon>Pseudomonadati</taxon>
        <taxon>Bacteroidota</taxon>
        <taxon>Bacteroidia</taxon>
        <taxon>Bacteroidales</taxon>
        <taxon>Tannerellaceae</taxon>
        <taxon>Parabacteroides</taxon>
    </lineage>
</organism>
<evidence type="ECO:0000313" key="9">
    <source>
        <dbReference type="EMBL" id="MTU69228.1"/>
    </source>
</evidence>
<evidence type="ECO:0000256" key="3">
    <source>
        <dbReference type="ARBA" id="ARBA00022989"/>
    </source>
</evidence>
<evidence type="ECO:0000313" key="7">
    <source>
        <dbReference type="EMBL" id="GKH73856.1"/>
    </source>
</evidence>
<feature type="transmembrane region" description="Helical" evidence="5">
    <location>
        <begin position="73"/>
        <end position="94"/>
    </location>
</feature>
<keyword evidence="4 5" id="KW-0472">Membrane</keyword>
<evidence type="ECO:0000256" key="1">
    <source>
        <dbReference type="ARBA" id="ARBA00004141"/>
    </source>
</evidence>
<evidence type="ECO:0000256" key="2">
    <source>
        <dbReference type="ARBA" id="ARBA00022692"/>
    </source>
</evidence>
<dbReference type="GeneID" id="49202710"/>
<dbReference type="EMBL" id="QSEF01000009">
    <property type="protein sequence ID" value="RGZ48937.1"/>
    <property type="molecule type" value="Genomic_DNA"/>
</dbReference>
<dbReference type="GO" id="GO:0016020">
    <property type="term" value="C:membrane"/>
    <property type="evidence" value="ECO:0007669"/>
    <property type="project" value="UniProtKB-SubCell"/>
</dbReference>
<keyword evidence="19" id="KW-1185">Reference proteome</keyword>
<feature type="transmembrane region" description="Helical" evidence="5">
    <location>
        <begin position="43"/>
        <end position="61"/>
    </location>
</feature>
<dbReference type="Proteomes" id="UP000285173">
    <property type="component" value="Unassembled WGS sequence"/>
</dbReference>
<evidence type="ECO:0000313" key="13">
    <source>
        <dbReference type="EMBL" id="RHC79832.1"/>
    </source>
</evidence>